<feature type="transmembrane region" description="Helical" evidence="1">
    <location>
        <begin position="15"/>
        <end position="33"/>
    </location>
</feature>
<organism evidence="2 3">
    <name type="scientific">Phycicoccus sonneratiae</name>
    <dbReference type="NCBI Taxonomy" id="2807628"/>
    <lineage>
        <taxon>Bacteria</taxon>
        <taxon>Bacillati</taxon>
        <taxon>Actinomycetota</taxon>
        <taxon>Actinomycetes</taxon>
        <taxon>Micrococcales</taxon>
        <taxon>Intrasporangiaceae</taxon>
        <taxon>Phycicoccus</taxon>
    </lineage>
</organism>
<keyword evidence="1" id="KW-0472">Membrane</keyword>
<feature type="transmembrane region" description="Helical" evidence="1">
    <location>
        <begin position="110"/>
        <end position="128"/>
    </location>
</feature>
<evidence type="ECO:0000256" key="1">
    <source>
        <dbReference type="SAM" id="Phobius"/>
    </source>
</evidence>
<evidence type="ECO:0000313" key="2">
    <source>
        <dbReference type="EMBL" id="MBM6401488.1"/>
    </source>
</evidence>
<evidence type="ECO:0000313" key="3">
    <source>
        <dbReference type="Proteomes" id="UP001430172"/>
    </source>
</evidence>
<keyword evidence="1" id="KW-0812">Transmembrane</keyword>
<protein>
    <submittedName>
        <fullName evidence="2">DUF2752 domain-containing protein</fullName>
    </submittedName>
</protein>
<accession>A0ABS2CPY2</accession>
<comment type="caution">
    <text evidence="2">The sequence shown here is derived from an EMBL/GenBank/DDBJ whole genome shotgun (WGS) entry which is preliminary data.</text>
</comment>
<dbReference type="RefSeq" id="WP_204131957.1">
    <property type="nucleotide sequence ID" value="NZ_JAFDVD010000015.1"/>
</dbReference>
<dbReference type="Pfam" id="PF10825">
    <property type="entry name" value="DUF2752"/>
    <property type="match status" value="1"/>
</dbReference>
<dbReference type="Proteomes" id="UP001430172">
    <property type="component" value="Unassembled WGS sequence"/>
</dbReference>
<dbReference type="InterPro" id="IPR021215">
    <property type="entry name" value="DUF2752"/>
</dbReference>
<feature type="transmembrane region" description="Helical" evidence="1">
    <location>
        <begin position="81"/>
        <end position="98"/>
    </location>
</feature>
<reference evidence="2" key="1">
    <citation type="submission" date="2021-02" db="EMBL/GenBank/DDBJ databases">
        <title>Phycicoccus sp. MQZ13P-5T, whole genome shotgun sequence.</title>
        <authorList>
            <person name="Tuo L."/>
        </authorList>
    </citation>
    <scope>NUCLEOTIDE SEQUENCE</scope>
    <source>
        <strain evidence="2">MQZ13P-5</strain>
    </source>
</reference>
<sequence>MTTHAGGLGGLSPRVWWAAAGAAAAGSLAWLATHDPNEPGHYPACFLLQTTGRYCPVCGGTRATYDLLHGDVAGAFARHPLVPPVYLAVAAYVVYRVVRARQGRPVRTSIPNWLPVALGVAVIAFGVVRNIPGWEFLSPA</sequence>
<gene>
    <name evidence="2" type="ORF">JQN70_13900</name>
</gene>
<proteinExistence type="predicted"/>
<name>A0ABS2CPY2_9MICO</name>
<keyword evidence="1" id="KW-1133">Transmembrane helix</keyword>
<dbReference type="EMBL" id="JAFDVD010000015">
    <property type="protein sequence ID" value="MBM6401488.1"/>
    <property type="molecule type" value="Genomic_DNA"/>
</dbReference>
<keyword evidence="3" id="KW-1185">Reference proteome</keyword>